<proteinExistence type="predicted"/>
<dbReference type="AlphaFoldDB" id="A0A486XLR7"/>
<reference evidence="1" key="1">
    <citation type="submission" date="2019-04" db="EMBL/GenBank/DDBJ databases">
        <authorList>
            <person name="Brambilla D."/>
        </authorList>
    </citation>
    <scope>NUCLEOTIDE SEQUENCE</scope>
    <source>
        <strain evidence="1">BAL1</strain>
    </source>
</reference>
<sequence>MVGGNASLTVFDYSAPDNLLTSSSSHPWSINADGQIIVKVSEADSIEISLLAAEFSAKSPLLSVRTKFGEQHFAITSNAVVNENETWTNERIAGIHLLPENPARPQEFLWLELNPDGTALTVFHVDRNSDGEIIDSERQLMPGFWQIDAEGQLHVRRYRLRGGGYCEASTWQPLPTDDCQLYNNRIMLLQHLGPLSTQNEQEIGLIVDHRFYDSAFRGGSTGYPTLDYDLFAYGSFYGRIWKKVVQRPVSID</sequence>
<dbReference type="EMBL" id="CAAJGR010000070">
    <property type="protein sequence ID" value="VHO02337.1"/>
    <property type="molecule type" value="Genomic_DNA"/>
</dbReference>
<organism evidence="1">
    <name type="scientific">Rheinheimera sp. BAL341</name>
    <dbReference type="NCBI Taxonomy" id="1708203"/>
    <lineage>
        <taxon>Bacteria</taxon>
        <taxon>Pseudomonadati</taxon>
        <taxon>Pseudomonadota</taxon>
        <taxon>Gammaproteobacteria</taxon>
        <taxon>Chromatiales</taxon>
        <taxon>Chromatiaceae</taxon>
        <taxon>Rheinheimera</taxon>
    </lineage>
</organism>
<gene>
    <name evidence="1" type="ORF">BAL341_747</name>
</gene>
<name>A0A486XLR7_9GAMM</name>
<protein>
    <submittedName>
        <fullName evidence="1">Uncharacterized protein</fullName>
    </submittedName>
</protein>
<accession>A0A486XLR7</accession>
<evidence type="ECO:0000313" key="1">
    <source>
        <dbReference type="EMBL" id="VHO02337.1"/>
    </source>
</evidence>